<name>A0ABN9SEU9_9DINO</name>
<dbReference type="InterPro" id="IPR000504">
    <property type="entry name" value="RRM_dom"/>
</dbReference>
<evidence type="ECO:0000259" key="5">
    <source>
        <dbReference type="PROSITE" id="PS50102"/>
    </source>
</evidence>
<dbReference type="InterPro" id="IPR012677">
    <property type="entry name" value="Nucleotide-bd_a/b_plait_sf"/>
</dbReference>
<evidence type="ECO:0000256" key="4">
    <source>
        <dbReference type="SAM" id="MobiDB-lite"/>
    </source>
</evidence>
<evidence type="ECO:0000256" key="2">
    <source>
        <dbReference type="ARBA" id="ARBA00022884"/>
    </source>
</evidence>
<keyword evidence="7" id="KW-1185">Reference proteome</keyword>
<accession>A0ABN9SEU9</accession>
<evidence type="ECO:0000256" key="1">
    <source>
        <dbReference type="ARBA" id="ARBA00022737"/>
    </source>
</evidence>
<dbReference type="PANTHER" id="PTHR48032:SF6">
    <property type="entry name" value="RNA-BINDING (RRM_RBD_RNP MOTIFS) FAMILY PROTEIN"/>
    <property type="match status" value="1"/>
</dbReference>
<gene>
    <name evidence="6" type="ORF">PCOR1329_LOCUS28100</name>
</gene>
<dbReference type="EMBL" id="CAUYUJ010010307">
    <property type="protein sequence ID" value="CAK0829010.1"/>
    <property type="molecule type" value="Genomic_DNA"/>
</dbReference>
<keyword evidence="2 3" id="KW-0694">RNA-binding</keyword>
<feature type="compositionally biased region" description="Basic and acidic residues" evidence="4">
    <location>
        <begin position="90"/>
        <end position="103"/>
    </location>
</feature>
<feature type="non-terminal residue" evidence="6">
    <location>
        <position position="103"/>
    </location>
</feature>
<evidence type="ECO:0000313" key="7">
    <source>
        <dbReference type="Proteomes" id="UP001189429"/>
    </source>
</evidence>
<dbReference type="SMART" id="SM00360">
    <property type="entry name" value="RRM"/>
    <property type="match status" value="1"/>
</dbReference>
<dbReference type="InterPro" id="IPR035979">
    <property type="entry name" value="RBD_domain_sf"/>
</dbReference>
<dbReference type="Proteomes" id="UP001189429">
    <property type="component" value="Unassembled WGS sequence"/>
</dbReference>
<evidence type="ECO:0000256" key="3">
    <source>
        <dbReference type="PROSITE-ProRule" id="PRU00176"/>
    </source>
</evidence>
<feature type="region of interest" description="Disordered" evidence="4">
    <location>
        <begin position="67"/>
        <end position="103"/>
    </location>
</feature>
<dbReference type="Pfam" id="PF00076">
    <property type="entry name" value="RRM_1"/>
    <property type="match status" value="1"/>
</dbReference>
<evidence type="ECO:0000313" key="6">
    <source>
        <dbReference type="EMBL" id="CAK0829010.1"/>
    </source>
</evidence>
<dbReference type="PROSITE" id="PS50102">
    <property type="entry name" value="RRM"/>
    <property type="match status" value="1"/>
</dbReference>
<comment type="caution">
    <text evidence="6">The sequence shown here is derived from an EMBL/GenBank/DDBJ whole genome shotgun (WGS) entry which is preliminary data.</text>
</comment>
<feature type="domain" description="RRM" evidence="5">
    <location>
        <begin position="1"/>
        <end position="76"/>
    </location>
</feature>
<keyword evidence="1" id="KW-0677">Repeat</keyword>
<protein>
    <recommendedName>
        <fullName evidence="5">RRM domain-containing protein</fullName>
    </recommendedName>
</protein>
<sequence length="103" mass="11819">FVGGLPQNCSEDVFRDYFQTFGKIVDIVVMKDRDTGNSRGFGFVTFDSTDAVDKVIAQYKEHKIEGKWVETKRAQPRGVAPPPTRAPRSSRNDRDRGDRDRRR</sequence>
<reference evidence="6" key="1">
    <citation type="submission" date="2023-10" db="EMBL/GenBank/DDBJ databases">
        <authorList>
            <person name="Chen Y."/>
            <person name="Shah S."/>
            <person name="Dougan E. K."/>
            <person name="Thang M."/>
            <person name="Chan C."/>
        </authorList>
    </citation>
    <scope>NUCLEOTIDE SEQUENCE [LARGE SCALE GENOMIC DNA]</scope>
</reference>
<proteinExistence type="predicted"/>
<feature type="non-terminal residue" evidence="6">
    <location>
        <position position="1"/>
    </location>
</feature>
<organism evidence="6 7">
    <name type="scientific">Prorocentrum cordatum</name>
    <dbReference type="NCBI Taxonomy" id="2364126"/>
    <lineage>
        <taxon>Eukaryota</taxon>
        <taxon>Sar</taxon>
        <taxon>Alveolata</taxon>
        <taxon>Dinophyceae</taxon>
        <taxon>Prorocentrales</taxon>
        <taxon>Prorocentraceae</taxon>
        <taxon>Prorocentrum</taxon>
    </lineage>
</organism>
<dbReference type="SUPFAM" id="SSF54928">
    <property type="entry name" value="RNA-binding domain, RBD"/>
    <property type="match status" value="1"/>
</dbReference>
<dbReference type="PANTHER" id="PTHR48032">
    <property type="entry name" value="RNA-BINDING PROTEIN MUSASHI HOMOLOG RBP6"/>
    <property type="match status" value="1"/>
</dbReference>
<dbReference type="Gene3D" id="3.30.70.330">
    <property type="match status" value="1"/>
</dbReference>